<organism evidence="3">
    <name type="scientific">Oscillatoriales cyanobacterium SpSt-418</name>
    <dbReference type="NCBI Taxonomy" id="2282169"/>
    <lineage>
        <taxon>Bacteria</taxon>
        <taxon>Bacillati</taxon>
        <taxon>Cyanobacteriota</taxon>
        <taxon>Cyanophyceae</taxon>
        <taxon>Oscillatoriophycideae</taxon>
        <taxon>Oscillatoriales</taxon>
    </lineage>
</organism>
<dbReference type="PROSITE" id="PS51688">
    <property type="entry name" value="ICA"/>
    <property type="match status" value="1"/>
</dbReference>
<reference evidence="3" key="1">
    <citation type="journal article" date="2020" name="mSystems">
        <title>Genome- and Community-Level Interaction Insights into Carbon Utilization and Element Cycling Functions of Hydrothermarchaeota in Hydrothermal Sediment.</title>
        <authorList>
            <person name="Zhou Z."/>
            <person name="Liu Y."/>
            <person name="Xu W."/>
            <person name="Pan J."/>
            <person name="Luo Z.H."/>
            <person name="Li M."/>
        </authorList>
    </citation>
    <scope>NUCLEOTIDE SEQUENCE [LARGE SCALE GENOMIC DNA]</scope>
    <source>
        <strain evidence="3">SpSt-418</strain>
    </source>
</reference>
<protein>
    <submittedName>
        <fullName evidence="3">Tail fiber domain-containing protein</fullName>
    </submittedName>
</protein>
<dbReference type="Pfam" id="PF13884">
    <property type="entry name" value="Peptidase_S74"/>
    <property type="match status" value="1"/>
</dbReference>
<dbReference type="AlphaFoldDB" id="A0A7C3PGG2"/>
<sequence length="358" mass="39029">MASDIKLNGNGVLVEGTDVTFDRGAEQSSIALNLKNPKGFWHISGPRSYEPNNPLSIFWHNNTQFSGPFLSVTTNGNVGIGTNNPVRSLHVEGNEIHSSGGGAGFSFSDRAKPGFVDNPTKGERWVWYAQDGDARLWSGEDVLTVKEEGDTWRTVFKGRLLVEQGIDVHGSLSAKRLSGKVGLFLGQEMSELGETEKVVGIQLYTQALQMHAALTHAPKHLALFHDFDKSTTKDVLVINRKNGYTQGIRIESDVQVTGKLTQASSIALKENVAELSGQEAIATLQGLNAVKYNYKADEQKQQHIGFIAEDVPDLVASAERDRLSPMDIVAVLAKAMQEQQKMLAELAAEVSALRMQGN</sequence>
<feature type="domain" description="Peptidase S74" evidence="2">
    <location>
        <begin position="264"/>
        <end position="358"/>
    </location>
</feature>
<comment type="caution">
    <text evidence="3">The sequence shown here is derived from an EMBL/GenBank/DDBJ whole genome shotgun (WGS) entry which is preliminary data.</text>
</comment>
<feature type="coiled-coil region" evidence="1">
    <location>
        <begin position="329"/>
        <end position="356"/>
    </location>
</feature>
<dbReference type="InterPro" id="IPR030392">
    <property type="entry name" value="S74_ICA"/>
</dbReference>
<accession>A0A7C3PGG2</accession>
<evidence type="ECO:0000256" key="1">
    <source>
        <dbReference type="SAM" id="Coils"/>
    </source>
</evidence>
<evidence type="ECO:0000313" key="3">
    <source>
        <dbReference type="EMBL" id="HFM97320.1"/>
    </source>
</evidence>
<dbReference type="EMBL" id="DSRU01000069">
    <property type="protein sequence ID" value="HFM97320.1"/>
    <property type="molecule type" value="Genomic_DNA"/>
</dbReference>
<keyword evidence="1" id="KW-0175">Coiled coil</keyword>
<name>A0A7C3PGG2_9CYAN</name>
<gene>
    <name evidence="3" type="ORF">ENR64_06045</name>
</gene>
<proteinExistence type="predicted"/>
<evidence type="ECO:0000259" key="2">
    <source>
        <dbReference type="PROSITE" id="PS51688"/>
    </source>
</evidence>